<evidence type="ECO:0000259" key="2">
    <source>
        <dbReference type="PROSITE" id="PS50894"/>
    </source>
</evidence>
<evidence type="ECO:0000313" key="3">
    <source>
        <dbReference type="EMBL" id="MBU9738777.1"/>
    </source>
</evidence>
<dbReference type="InterPro" id="IPR036641">
    <property type="entry name" value="HPT_dom_sf"/>
</dbReference>
<dbReference type="InterPro" id="IPR008207">
    <property type="entry name" value="Sig_transdc_His_kin_Hpt_dom"/>
</dbReference>
<organism evidence="3 4">
    <name type="scientific">Diplocloster agilis</name>
    <dbReference type="NCBI Taxonomy" id="2850323"/>
    <lineage>
        <taxon>Bacteria</taxon>
        <taxon>Bacillati</taxon>
        <taxon>Bacillota</taxon>
        <taxon>Clostridia</taxon>
        <taxon>Lachnospirales</taxon>
        <taxon>Lachnospiraceae</taxon>
        <taxon>Diplocloster</taxon>
    </lineage>
</organism>
<dbReference type="GO" id="GO:0000160">
    <property type="term" value="P:phosphorelay signal transduction system"/>
    <property type="evidence" value="ECO:0007669"/>
    <property type="project" value="InterPro"/>
</dbReference>
<dbReference type="CDD" id="cd00088">
    <property type="entry name" value="HPT"/>
    <property type="match status" value="1"/>
</dbReference>
<dbReference type="AlphaFoldDB" id="A0A949K3N1"/>
<feature type="modified residue" description="Phosphohistidine" evidence="1">
    <location>
        <position position="61"/>
    </location>
</feature>
<evidence type="ECO:0000256" key="1">
    <source>
        <dbReference type="PROSITE-ProRule" id="PRU00110"/>
    </source>
</evidence>
<comment type="caution">
    <text evidence="3">The sequence shown here is derived from an EMBL/GenBank/DDBJ whole genome shotgun (WGS) entry which is preliminary data.</text>
</comment>
<feature type="domain" description="HPt" evidence="2">
    <location>
        <begin position="20"/>
        <end position="116"/>
    </location>
</feature>
<proteinExistence type="predicted"/>
<dbReference type="Pfam" id="PF01627">
    <property type="entry name" value="Hpt"/>
    <property type="match status" value="1"/>
</dbReference>
<keyword evidence="4" id="KW-1185">Reference proteome</keyword>
<evidence type="ECO:0000313" key="4">
    <source>
        <dbReference type="Proteomes" id="UP000712157"/>
    </source>
</evidence>
<reference evidence="3" key="1">
    <citation type="submission" date="2021-06" db="EMBL/GenBank/DDBJ databases">
        <title>Description of novel taxa of the family Lachnospiraceae.</title>
        <authorList>
            <person name="Chaplin A.V."/>
            <person name="Sokolova S.R."/>
            <person name="Pikina A.P."/>
            <person name="Korzhanova M."/>
            <person name="Belova V."/>
            <person name="Korostin D."/>
            <person name="Efimov B.A."/>
        </authorList>
    </citation>
    <scope>NUCLEOTIDE SEQUENCE</scope>
    <source>
        <strain evidence="3">ASD5720</strain>
    </source>
</reference>
<keyword evidence="1" id="KW-0597">Phosphoprotein</keyword>
<protein>
    <submittedName>
        <fullName evidence="3">Hpt domain-containing protein</fullName>
    </submittedName>
</protein>
<name>A0A949K3N1_9FIRM</name>
<dbReference type="RefSeq" id="WP_158345758.1">
    <property type="nucleotide sequence ID" value="NZ_JAHQCW010000041.1"/>
</dbReference>
<accession>A0A949K3N1</accession>
<dbReference type="Gene3D" id="1.20.120.160">
    <property type="entry name" value="HPT domain"/>
    <property type="match status" value="1"/>
</dbReference>
<dbReference type="SUPFAM" id="SSF47226">
    <property type="entry name" value="Histidine-containing phosphotransfer domain, HPT domain"/>
    <property type="match status" value="1"/>
</dbReference>
<dbReference type="PROSITE" id="PS50894">
    <property type="entry name" value="HPT"/>
    <property type="match status" value="1"/>
</dbReference>
<dbReference type="Proteomes" id="UP000712157">
    <property type="component" value="Unassembled WGS sequence"/>
</dbReference>
<sequence length="116" mass="13244">MELKEILVEAGFPYDEILYRFSGNEGLLKKYLLKFPQDPTFQELKHNVEMGDYVSVETSAHTLKGVSANLGFEKLSEICAQMVMAVREGENEKITPLFHIAQEEYDAVLQCLKQID</sequence>
<dbReference type="EMBL" id="JAHQCW010000041">
    <property type="protein sequence ID" value="MBU9738777.1"/>
    <property type="molecule type" value="Genomic_DNA"/>
</dbReference>
<gene>
    <name evidence="3" type="ORF">KTH89_19730</name>
</gene>